<name>A0A515CV81_SERLI</name>
<dbReference type="InterPro" id="IPR016169">
    <property type="entry name" value="FAD-bd_PCMH_sub2"/>
</dbReference>
<dbReference type="GO" id="GO:0071949">
    <property type="term" value="F:FAD binding"/>
    <property type="evidence" value="ECO:0007669"/>
    <property type="project" value="InterPro"/>
</dbReference>
<dbReference type="GO" id="GO:0008609">
    <property type="term" value="F:alkylglycerone-phosphate synthase activity"/>
    <property type="evidence" value="ECO:0007669"/>
    <property type="project" value="InterPro"/>
</dbReference>
<dbReference type="Gene3D" id="3.30.465.10">
    <property type="match status" value="1"/>
</dbReference>
<dbReference type="STRING" id="614.XJ20_11270"/>
<feature type="binding site" evidence="6">
    <location>
        <begin position="210"/>
        <end position="216"/>
    </location>
    <ligand>
        <name>FAD</name>
        <dbReference type="ChEBI" id="CHEBI:57692"/>
    </ligand>
</feature>
<evidence type="ECO:0000256" key="3">
    <source>
        <dbReference type="ARBA" id="ARBA00022827"/>
    </source>
</evidence>
<dbReference type="EMBL" id="CP033893">
    <property type="protein sequence ID" value="QDL32068.1"/>
    <property type="molecule type" value="Genomic_DNA"/>
</dbReference>
<dbReference type="InterPro" id="IPR004113">
    <property type="entry name" value="FAD-bd_oxidored_4_C"/>
</dbReference>
<organism evidence="9 10">
    <name type="scientific">Serratia liquefaciens</name>
    <dbReference type="NCBI Taxonomy" id="614"/>
    <lineage>
        <taxon>Bacteria</taxon>
        <taxon>Pseudomonadati</taxon>
        <taxon>Pseudomonadota</taxon>
        <taxon>Gammaproteobacteria</taxon>
        <taxon>Enterobacterales</taxon>
        <taxon>Yersiniaceae</taxon>
        <taxon>Serratia</taxon>
    </lineage>
</organism>
<protein>
    <submittedName>
        <fullName evidence="9">FAD-binding oxidoreductase</fullName>
    </submittedName>
</protein>
<dbReference type="InterPro" id="IPR016164">
    <property type="entry name" value="FAD-linked_Oxase-like_C"/>
</dbReference>
<evidence type="ECO:0000256" key="7">
    <source>
        <dbReference type="PIRSR" id="PIRSR625650-4"/>
    </source>
</evidence>
<evidence type="ECO:0000313" key="9">
    <source>
        <dbReference type="EMBL" id="QDL32068.1"/>
    </source>
</evidence>
<keyword evidence="2" id="KW-0285">Flavoprotein</keyword>
<proteinExistence type="inferred from homology"/>
<evidence type="ECO:0000313" key="10">
    <source>
        <dbReference type="Proteomes" id="UP000317572"/>
    </source>
</evidence>
<dbReference type="Pfam" id="PF01565">
    <property type="entry name" value="FAD_binding_4"/>
    <property type="match status" value="1"/>
</dbReference>
<reference evidence="9 10" key="1">
    <citation type="submission" date="2018-11" db="EMBL/GenBank/DDBJ databases">
        <title>The first complete genome of Serratia liquefaciens isolated from metalophyte plant revel distinctness adaptive mechanisms in an extreme habitat.</title>
        <authorList>
            <person name="Caneschi W.L."/>
            <person name="Sanchez A.B."/>
            <person name="Felestrino E.B."/>
            <person name="Assis R.A.B."/>
            <person name="Lemes C.G.C."/>
            <person name="Cordeiro I.F."/>
            <person name="Fonseca N.P."/>
            <person name="Villa M."/>
            <person name="Vieira I.T."/>
            <person name="Moraes L.A."/>
            <person name="Kamino L.H.Y."/>
            <person name="do Carmo F."/>
            <person name="Garcia C.M."/>
            <person name="Almeida N.F."/>
            <person name="Silva R.S."/>
            <person name="Ferro J.A."/>
            <person name="Ferro M.I.T."/>
            <person name="Varani A.M."/>
            <person name="Ferreira R.M."/>
            <person name="dos Santos V.L."/>
            <person name="Silva U.C."/>
            <person name="Setubal J.C."/>
            <person name="Moreira L.M."/>
        </authorList>
    </citation>
    <scope>NUCLEOTIDE SEQUENCE [LARGE SCALE GENOMIC DNA]</scope>
    <source>
        <strain evidence="9 10">FG3</strain>
    </source>
</reference>
<dbReference type="RefSeq" id="WP_122079374.1">
    <property type="nucleotide sequence ID" value="NZ_CP033893.1"/>
</dbReference>
<feature type="binding site" evidence="5">
    <location>
        <position position="337"/>
    </location>
    <ligand>
        <name>substrate</name>
    </ligand>
</feature>
<evidence type="ECO:0000256" key="6">
    <source>
        <dbReference type="PIRSR" id="PIRSR625650-3"/>
    </source>
</evidence>
<dbReference type="PANTHER" id="PTHR46568">
    <property type="entry name" value="ALKYLDIHYDROXYACETONEPHOSPHATE SYNTHASE, PEROXISOMAL"/>
    <property type="match status" value="1"/>
</dbReference>
<dbReference type="PROSITE" id="PS51387">
    <property type="entry name" value="FAD_PCMH"/>
    <property type="match status" value="1"/>
</dbReference>
<dbReference type="InterPro" id="IPR036318">
    <property type="entry name" value="FAD-bd_PCMH-like_sf"/>
</dbReference>
<gene>
    <name evidence="9" type="ORF">EGO53_09810</name>
</gene>
<dbReference type="Proteomes" id="UP000317572">
    <property type="component" value="Chromosome"/>
</dbReference>
<dbReference type="PANTHER" id="PTHR46568:SF1">
    <property type="entry name" value="ALKYLDIHYDROXYACETONEPHOSPHATE SYNTHASE, PEROXISOMAL"/>
    <property type="match status" value="1"/>
</dbReference>
<evidence type="ECO:0000256" key="4">
    <source>
        <dbReference type="PIRSR" id="PIRSR625650-1"/>
    </source>
</evidence>
<evidence type="ECO:0000256" key="2">
    <source>
        <dbReference type="ARBA" id="ARBA00022630"/>
    </source>
</evidence>
<dbReference type="Gene3D" id="3.30.300.330">
    <property type="match status" value="1"/>
</dbReference>
<evidence type="ECO:0000256" key="5">
    <source>
        <dbReference type="PIRSR" id="PIRSR625650-2"/>
    </source>
</evidence>
<feature type="active site" description="Proton donor/acceptor" evidence="4">
    <location>
        <position position="398"/>
    </location>
</feature>
<dbReference type="SUPFAM" id="SSF55103">
    <property type="entry name" value="FAD-linked oxidases, C-terminal domain"/>
    <property type="match status" value="1"/>
</dbReference>
<dbReference type="GO" id="GO:0008610">
    <property type="term" value="P:lipid biosynthetic process"/>
    <property type="evidence" value="ECO:0007669"/>
    <property type="project" value="InterPro"/>
</dbReference>
<accession>A0A515CV81</accession>
<feature type="site" description="Important for enzyme activity" evidence="7">
    <location>
        <position position="262"/>
    </location>
</feature>
<comment type="cofactor">
    <cofactor evidence="6">
        <name>FAD</name>
        <dbReference type="ChEBI" id="CHEBI:57692"/>
    </cofactor>
</comment>
<dbReference type="AlphaFoldDB" id="A0A515CV81"/>
<comment type="similarity">
    <text evidence="1">Belongs to the FAD-binding oxidoreductase/transferase type 4 family.</text>
</comment>
<dbReference type="Pfam" id="PF02913">
    <property type="entry name" value="FAD-oxidase_C"/>
    <property type="match status" value="1"/>
</dbReference>
<dbReference type="SUPFAM" id="SSF56176">
    <property type="entry name" value="FAD-binding/transporter-associated domain-like"/>
    <property type="match status" value="1"/>
</dbReference>
<evidence type="ECO:0000259" key="8">
    <source>
        <dbReference type="PROSITE" id="PS51387"/>
    </source>
</evidence>
<evidence type="ECO:0000256" key="1">
    <source>
        <dbReference type="ARBA" id="ARBA00008000"/>
    </source>
</evidence>
<dbReference type="InterPro" id="IPR006094">
    <property type="entry name" value="Oxid_FAD_bind_N"/>
</dbReference>
<keyword evidence="3 6" id="KW-0274">FAD</keyword>
<feature type="domain" description="FAD-binding PCMH-type" evidence="8">
    <location>
        <begin position="47"/>
        <end position="226"/>
    </location>
</feature>
<sequence>MSLTREAIVTHLKEIVGPERVITDEETLKKNSVDRFRKYADIHGVFTLPLPAAVVKLENSQQVADVLKFMNENHINCVPRTGASATEGGLETVVKNSVVLDGSGLDQIVSIDIRNMQATAQCGVSLEVLENQLRAQGYTTGHSPQSKPLAQMGGLVATRSIGQLSTLYGAIEDMVVGLEAVFPNGTITRIKNVPRRAAGPDIRHVIIGNEGALCFITEVTVKIFKYTPENNLFYGYTLDNMQTGFDILREVMVDGYRPSIARLYDVEDGTQHFTHFAQGKCVLIFMAEGAKGIAQATGAGIEAIVQSHAECHKVDSKLIEQWFNNLNWGPEKVAAERLQIMKTNNMGFTTEVSSDWASIHTIYENVIRRIRAEFPHADDITMLGGHSSHSYINGTNMYFVYDYNVVDCKPEEEIDKYHNPLNKIIVEETLKQGGSMVHHHGIGKHRTHWTKDEHGSAYYILKALKEVYDPNGIMNAGTIYPLEK</sequence>
<dbReference type="InterPro" id="IPR025650">
    <property type="entry name" value="Alkyl-DHAP_Synthase"/>
</dbReference>
<dbReference type="InterPro" id="IPR016166">
    <property type="entry name" value="FAD-bd_PCMH"/>
</dbReference>